<feature type="transmembrane region" description="Helical" evidence="1">
    <location>
        <begin position="335"/>
        <end position="364"/>
    </location>
</feature>
<evidence type="ECO:0000313" key="4">
    <source>
        <dbReference type="EMBL" id="GAP19639.1"/>
    </source>
</evidence>
<dbReference type="InterPro" id="IPR058486">
    <property type="entry name" value="DUF8173"/>
</dbReference>
<evidence type="ECO:0000256" key="2">
    <source>
        <dbReference type="SAM" id="SignalP"/>
    </source>
</evidence>
<evidence type="ECO:0000313" key="6">
    <source>
        <dbReference type="Proteomes" id="UP000050501"/>
    </source>
</evidence>
<feature type="transmembrane region" description="Helical" evidence="1">
    <location>
        <begin position="376"/>
        <end position="404"/>
    </location>
</feature>
<dbReference type="Pfam" id="PF26514">
    <property type="entry name" value="DUF8173"/>
    <property type="match status" value="1"/>
</dbReference>
<keyword evidence="6" id="KW-1185">Reference proteome</keyword>
<reference evidence="4" key="1">
    <citation type="journal article" date="2015" name="Genome Announc.">
        <title>Draft Genome Sequences of Anaerolinea thermolimosa IMO-1, Bellilinea caldifistulae GOMI-1, Leptolinea tardivitalis YMTK-2, Levilinea saccharolytica KIBI-1, Longilinea arvoryzae KOME-1, Previously Described as Members of the Class Anaerolineae (Chloroflexi).</title>
        <authorList>
            <person name="Matsuura N."/>
            <person name="Tourlousse M.D."/>
            <person name="Ohashi A."/>
            <person name="Hugenholtz P."/>
            <person name="Sekiguchi Y."/>
        </authorList>
    </citation>
    <scope>NUCLEOTIDE SEQUENCE</scope>
    <source>
        <strain evidence="4">KIBI-1</strain>
    </source>
</reference>
<keyword evidence="1" id="KW-0812">Transmembrane</keyword>
<evidence type="ECO:0000256" key="1">
    <source>
        <dbReference type="SAM" id="Phobius"/>
    </source>
</evidence>
<feature type="transmembrane region" description="Helical" evidence="1">
    <location>
        <begin position="289"/>
        <end position="314"/>
    </location>
</feature>
<sequence>MSKIARPLWFNLAFIAALVVTLAFGSARPVQAAVMDPDGVIEAGEVVDDDVFLSGDAVRMDGTVKGMLVASGNTITINGTVNGDVFAFGNRVVVSEEAVVDGNLFGGAASVEVHGKVGGSVAVGSATLAVGEGAAIARNLYYGGYALEAAPNSTVGRSVYSAAYQTKLAGDVAMNVGIAAAAVELTGKVGGDAVVDLGDSKAGDPAPQMGPYFAYPGAPQLPPALQPGLRMGPKAEIGGKLTYTSGLPAAGVESAAQGGVVYRTPVPNQKEPAAPVNAPRTGANFFNAFLRWLLGVVRNLLTLLLLGLLAVRFVPRVVTGSEEQTQAKPGHAAGYGLLTWLVGYVGAGLAVLAILAVGIFFAVVTLGALSRTVFGIGFSSLAVAFALFTLLVSYGSKLVVAYLVGNWVMGKLAPLASGRPYWAMTAGVVIYVLLRAIPFLGWVIGAAATLVGLGALVLVYQNWRKQRLSPVPVTAQAV</sequence>
<dbReference type="EMBL" id="DF967975">
    <property type="protein sequence ID" value="GAP19639.1"/>
    <property type="molecule type" value="Genomic_DNA"/>
</dbReference>
<feature type="transmembrane region" description="Helical" evidence="1">
    <location>
        <begin position="416"/>
        <end position="434"/>
    </location>
</feature>
<dbReference type="RefSeq" id="WP_062419900.1">
    <property type="nucleotide sequence ID" value="NZ_BBXZ01000185.1"/>
</dbReference>
<evidence type="ECO:0000259" key="3">
    <source>
        <dbReference type="Pfam" id="PF26514"/>
    </source>
</evidence>
<dbReference type="EMBL" id="LGCM01000019">
    <property type="protein sequence ID" value="KPL87499.1"/>
    <property type="molecule type" value="Genomic_DNA"/>
</dbReference>
<organism evidence="4">
    <name type="scientific">Levilinea saccharolytica</name>
    <dbReference type="NCBI Taxonomy" id="229921"/>
    <lineage>
        <taxon>Bacteria</taxon>
        <taxon>Bacillati</taxon>
        <taxon>Chloroflexota</taxon>
        <taxon>Anaerolineae</taxon>
        <taxon>Anaerolineales</taxon>
        <taxon>Anaerolineaceae</taxon>
        <taxon>Levilinea</taxon>
    </lineage>
</organism>
<keyword evidence="2" id="KW-0732">Signal</keyword>
<dbReference type="Proteomes" id="UP000050501">
    <property type="component" value="Unassembled WGS sequence"/>
</dbReference>
<feature type="transmembrane region" description="Helical" evidence="1">
    <location>
        <begin position="440"/>
        <end position="460"/>
    </location>
</feature>
<feature type="domain" description="DUF8173" evidence="3">
    <location>
        <begin position="290"/>
        <end position="464"/>
    </location>
</feature>
<keyword evidence="1" id="KW-1133">Transmembrane helix</keyword>
<proteinExistence type="predicted"/>
<accession>A0A0M8JQM1</accession>
<name>A0A0M8JQM1_9CHLR</name>
<reference evidence="5 6" key="2">
    <citation type="submission" date="2015-07" db="EMBL/GenBank/DDBJ databases">
        <title>Genome sequence of Levilinea saccharolytica DSM 16555.</title>
        <authorList>
            <person name="Hemp J."/>
            <person name="Ward L.M."/>
            <person name="Pace L.A."/>
            <person name="Fischer W.W."/>
        </authorList>
    </citation>
    <scope>NUCLEOTIDE SEQUENCE [LARGE SCALE GENOMIC DNA]</scope>
    <source>
        <strain evidence="5 6">KIBI-1</strain>
    </source>
</reference>
<keyword evidence="1" id="KW-0472">Membrane</keyword>
<dbReference type="AlphaFoldDB" id="A0A0M8JQM1"/>
<feature type="signal peptide" evidence="2">
    <location>
        <begin position="1"/>
        <end position="32"/>
    </location>
</feature>
<protein>
    <submittedName>
        <fullName evidence="4">Thiol:disulfide interchange protein</fullName>
    </submittedName>
</protein>
<dbReference type="OrthoDB" id="160653at2"/>
<evidence type="ECO:0000313" key="5">
    <source>
        <dbReference type="EMBL" id="KPL87499.1"/>
    </source>
</evidence>
<dbReference type="STRING" id="229921.ADN01_04975"/>
<feature type="chain" id="PRO_5007418350" evidence="2">
    <location>
        <begin position="33"/>
        <end position="478"/>
    </location>
</feature>
<gene>
    <name evidence="5" type="ORF">ADN01_04975</name>
    <name evidence="4" type="ORF">LSAC_03549</name>
</gene>